<reference evidence="2 3" key="1">
    <citation type="journal article" date="2020" name="Nat. Food">
        <title>A phased Vanilla planifolia genome enables genetic improvement of flavour and production.</title>
        <authorList>
            <person name="Hasing T."/>
            <person name="Tang H."/>
            <person name="Brym M."/>
            <person name="Khazi F."/>
            <person name="Huang T."/>
            <person name="Chambers A.H."/>
        </authorList>
    </citation>
    <scope>NUCLEOTIDE SEQUENCE [LARGE SCALE GENOMIC DNA]</scope>
    <source>
        <tissue evidence="2">Leaf</tissue>
    </source>
</reference>
<proteinExistence type="predicted"/>
<evidence type="ECO:0000313" key="2">
    <source>
        <dbReference type="EMBL" id="KAG0503531.1"/>
    </source>
</evidence>
<sequence length="117" mass="13069">MPRGRFRVPPLMEGCRVPPAFAETEKGRTEGEEMRSCRPRLPSLKPGKVRSKFHDSAASHAYGRKRRGNWLLPDGVPLLPTAEALPRSTRLQYIESDSHYITAVKITRSLDASLNAA</sequence>
<gene>
    <name evidence="2" type="ORF">HPP92_003603</name>
</gene>
<feature type="compositionally biased region" description="Basic and acidic residues" evidence="1">
    <location>
        <begin position="23"/>
        <end position="36"/>
    </location>
</feature>
<comment type="caution">
    <text evidence="2">The sequence shown here is derived from an EMBL/GenBank/DDBJ whole genome shotgun (WGS) entry which is preliminary data.</text>
</comment>
<organism evidence="2 3">
    <name type="scientific">Vanilla planifolia</name>
    <name type="common">Vanilla</name>
    <dbReference type="NCBI Taxonomy" id="51239"/>
    <lineage>
        <taxon>Eukaryota</taxon>
        <taxon>Viridiplantae</taxon>
        <taxon>Streptophyta</taxon>
        <taxon>Embryophyta</taxon>
        <taxon>Tracheophyta</taxon>
        <taxon>Spermatophyta</taxon>
        <taxon>Magnoliopsida</taxon>
        <taxon>Liliopsida</taxon>
        <taxon>Asparagales</taxon>
        <taxon>Orchidaceae</taxon>
        <taxon>Vanilloideae</taxon>
        <taxon>Vanilleae</taxon>
        <taxon>Vanilla</taxon>
    </lineage>
</organism>
<dbReference type="AlphaFoldDB" id="A0A835VNT2"/>
<protein>
    <submittedName>
        <fullName evidence="2">Uncharacterized protein</fullName>
    </submittedName>
</protein>
<dbReference type="Proteomes" id="UP000639772">
    <property type="component" value="Chromosome 1"/>
</dbReference>
<accession>A0A835VNT2</accession>
<evidence type="ECO:0000313" key="3">
    <source>
        <dbReference type="Proteomes" id="UP000639772"/>
    </source>
</evidence>
<name>A0A835VNT2_VANPL</name>
<feature type="region of interest" description="Disordered" evidence="1">
    <location>
        <begin position="19"/>
        <end position="60"/>
    </location>
</feature>
<dbReference type="EMBL" id="JADCNM010000001">
    <property type="protein sequence ID" value="KAG0503531.1"/>
    <property type="molecule type" value="Genomic_DNA"/>
</dbReference>
<evidence type="ECO:0000256" key="1">
    <source>
        <dbReference type="SAM" id="MobiDB-lite"/>
    </source>
</evidence>